<dbReference type="RefSeq" id="WP_150962375.1">
    <property type="nucleotide sequence ID" value="NZ_VZZJ01000004.1"/>
</dbReference>
<dbReference type="AlphaFoldDB" id="A0A6N6MXF1"/>
<evidence type="ECO:0000256" key="1">
    <source>
        <dbReference type="SAM" id="MobiDB-lite"/>
    </source>
</evidence>
<organism evidence="2 3">
    <name type="scientific">Methylobacterium planeticum</name>
    <dbReference type="NCBI Taxonomy" id="2615211"/>
    <lineage>
        <taxon>Bacteria</taxon>
        <taxon>Pseudomonadati</taxon>
        <taxon>Pseudomonadota</taxon>
        <taxon>Alphaproteobacteria</taxon>
        <taxon>Hyphomicrobiales</taxon>
        <taxon>Methylobacteriaceae</taxon>
        <taxon>Methylobacterium</taxon>
    </lineage>
</organism>
<reference evidence="2 3" key="1">
    <citation type="submission" date="2019-09" db="EMBL/GenBank/DDBJ databases">
        <title>YIM 132548 draft genome.</title>
        <authorList>
            <person name="Jiang L."/>
        </authorList>
    </citation>
    <scope>NUCLEOTIDE SEQUENCE [LARGE SCALE GENOMIC DNA]</scope>
    <source>
        <strain evidence="2 3">YIM 132548</strain>
    </source>
</reference>
<gene>
    <name evidence="2" type="ORF">F6X51_06310</name>
</gene>
<accession>A0A6N6MXF1</accession>
<dbReference type="EMBL" id="VZZJ01000004">
    <property type="protein sequence ID" value="KAB1074734.1"/>
    <property type="molecule type" value="Genomic_DNA"/>
</dbReference>
<feature type="compositionally biased region" description="Basic and acidic residues" evidence="1">
    <location>
        <begin position="14"/>
        <end position="29"/>
    </location>
</feature>
<proteinExistence type="predicted"/>
<feature type="region of interest" description="Disordered" evidence="1">
    <location>
        <begin position="1"/>
        <end position="29"/>
    </location>
</feature>
<sequence length="71" mass="7815">MYPSSETPAAATDTGRRHTDLGQDREHFRPVALPALAAAVRMKAPAIQKRETRAGERRGILELLHEDAPVL</sequence>
<dbReference type="Proteomes" id="UP000441523">
    <property type="component" value="Unassembled WGS sequence"/>
</dbReference>
<evidence type="ECO:0000313" key="2">
    <source>
        <dbReference type="EMBL" id="KAB1074734.1"/>
    </source>
</evidence>
<comment type="caution">
    <text evidence="2">The sequence shown here is derived from an EMBL/GenBank/DDBJ whole genome shotgun (WGS) entry which is preliminary data.</text>
</comment>
<name>A0A6N6MXF1_9HYPH</name>
<keyword evidence="3" id="KW-1185">Reference proteome</keyword>
<evidence type="ECO:0000313" key="3">
    <source>
        <dbReference type="Proteomes" id="UP000441523"/>
    </source>
</evidence>
<protein>
    <submittedName>
        <fullName evidence="2">Uncharacterized protein</fullName>
    </submittedName>
</protein>